<name>A0AAV8PVY9_ENSVE</name>
<keyword evidence="4" id="KW-0349">Heme</keyword>
<evidence type="ECO:0000256" key="4">
    <source>
        <dbReference type="ARBA" id="ARBA00022617"/>
    </source>
</evidence>
<comment type="subcellular location">
    <subcellularLocation>
        <location evidence="2">Membrane</location>
    </subcellularLocation>
</comment>
<evidence type="ECO:0000256" key="5">
    <source>
        <dbReference type="ARBA" id="ARBA00022723"/>
    </source>
</evidence>
<evidence type="ECO:0000256" key="1">
    <source>
        <dbReference type="ARBA" id="ARBA00001971"/>
    </source>
</evidence>
<proteinExistence type="inferred from homology"/>
<gene>
    <name evidence="9" type="ORF">OPV22_032208</name>
</gene>
<sequence length="105" mass="12877">MEGVVVRRRLQLMLYNIMYRMMFDARFESVSDPLFQQATRFNSERTRLAQSFEYNYGDFIPVLRPFLRSYLNKCRDLQSRRLAFFNNNCGEKKKTDGRERWEQQR</sequence>
<dbReference type="Pfam" id="PF00067">
    <property type="entry name" value="p450"/>
    <property type="match status" value="1"/>
</dbReference>
<dbReference type="GO" id="GO:0004497">
    <property type="term" value="F:monooxygenase activity"/>
    <property type="evidence" value="ECO:0007669"/>
    <property type="project" value="UniProtKB-KW"/>
</dbReference>
<keyword evidence="5" id="KW-0479">Metal-binding</keyword>
<keyword evidence="10" id="KW-1185">Reference proteome</keyword>
<evidence type="ECO:0000256" key="6">
    <source>
        <dbReference type="ARBA" id="ARBA00023002"/>
    </source>
</evidence>
<dbReference type="GO" id="GO:0005506">
    <property type="term" value="F:iron ion binding"/>
    <property type="evidence" value="ECO:0007669"/>
    <property type="project" value="InterPro"/>
</dbReference>
<reference evidence="9 10" key="1">
    <citation type="submission" date="2022-12" db="EMBL/GenBank/DDBJ databases">
        <title>Chromosome-scale assembly of the Ensete ventricosum genome.</title>
        <authorList>
            <person name="Dussert Y."/>
            <person name="Stocks J."/>
            <person name="Wendawek A."/>
            <person name="Woldeyes F."/>
            <person name="Nichols R.A."/>
            <person name="Borrell J.S."/>
        </authorList>
    </citation>
    <scope>NUCLEOTIDE SEQUENCE [LARGE SCALE GENOMIC DNA]</scope>
    <source>
        <strain evidence="10">cv. Maze</strain>
        <tissue evidence="9">Seeds</tissue>
    </source>
</reference>
<comment type="cofactor">
    <cofactor evidence="1">
        <name>heme</name>
        <dbReference type="ChEBI" id="CHEBI:30413"/>
    </cofactor>
</comment>
<comment type="caution">
    <text evidence="9">The sequence shown here is derived from an EMBL/GenBank/DDBJ whole genome shotgun (WGS) entry which is preliminary data.</text>
</comment>
<comment type="similarity">
    <text evidence="3">Belongs to the cytochrome P450 family.</text>
</comment>
<dbReference type="AlphaFoldDB" id="A0AAV8PVY9"/>
<dbReference type="PANTHER" id="PTHR47948">
    <property type="entry name" value="TRANS-CINNAMATE 4-MONOOXYGENASE"/>
    <property type="match status" value="1"/>
</dbReference>
<keyword evidence="6" id="KW-0560">Oxidoreductase</keyword>
<dbReference type="PANTHER" id="PTHR47948:SF3">
    <property type="entry name" value="OS02G0467000 PROTEIN"/>
    <property type="match status" value="1"/>
</dbReference>
<dbReference type="InterPro" id="IPR001128">
    <property type="entry name" value="Cyt_P450"/>
</dbReference>
<evidence type="ECO:0000313" key="10">
    <source>
        <dbReference type="Proteomes" id="UP001222027"/>
    </source>
</evidence>
<dbReference type="GO" id="GO:0016705">
    <property type="term" value="F:oxidoreductase activity, acting on paired donors, with incorporation or reduction of molecular oxygen"/>
    <property type="evidence" value="ECO:0007669"/>
    <property type="project" value="InterPro"/>
</dbReference>
<dbReference type="GO" id="GO:0020037">
    <property type="term" value="F:heme binding"/>
    <property type="evidence" value="ECO:0007669"/>
    <property type="project" value="InterPro"/>
</dbReference>
<dbReference type="GO" id="GO:0016020">
    <property type="term" value="C:membrane"/>
    <property type="evidence" value="ECO:0007669"/>
    <property type="project" value="UniProtKB-SubCell"/>
</dbReference>
<dbReference type="Proteomes" id="UP001222027">
    <property type="component" value="Unassembled WGS sequence"/>
</dbReference>
<accession>A0AAV8PVY9</accession>
<dbReference type="EMBL" id="JAQQAF010000009">
    <property type="protein sequence ID" value="KAJ8459282.1"/>
    <property type="molecule type" value="Genomic_DNA"/>
</dbReference>
<evidence type="ECO:0000313" key="9">
    <source>
        <dbReference type="EMBL" id="KAJ8459282.1"/>
    </source>
</evidence>
<protein>
    <submittedName>
        <fullName evidence="9">Uncharacterized protein</fullName>
    </submittedName>
</protein>
<dbReference type="Gene3D" id="1.10.630.10">
    <property type="entry name" value="Cytochrome P450"/>
    <property type="match status" value="1"/>
</dbReference>
<keyword evidence="8" id="KW-0503">Monooxygenase</keyword>
<evidence type="ECO:0000256" key="7">
    <source>
        <dbReference type="ARBA" id="ARBA00023004"/>
    </source>
</evidence>
<evidence type="ECO:0000256" key="8">
    <source>
        <dbReference type="ARBA" id="ARBA00023033"/>
    </source>
</evidence>
<dbReference type="InterPro" id="IPR036396">
    <property type="entry name" value="Cyt_P450_sf"/>
</dbReference>
<dbReference type="SUPFAM" id="SSF48264">
    <property type="entry name" value="Cytochrome P450"/>
    <property type="match status" value="1"/>
</dbReference>
<organism evidence="9 10">
    <name type="scientific">Ensete ventricosum</name>
    <name type="common">Abyssinian banana</name>
    <name type="synonym">Musa ensete</name>
    <dbReference type="NCBI Taxonomy" id="4639"/>
    <lineage>
        <taxon>Eukaryota</taxon>
        <taxon>Viridiplantae</taxon>
        <taxon>Streptophyta</taxon>
        <taxon>Embryophyta</taxon>
        <taxon>Tracheophyta</taxon>
        <taxon>Spermatophyta</taxon>
        <taxon>Magnoliopsida</taxon>
        <taxon>Liliopsida</taxon>
        <taxon>Zingiberales</taxon>
        <taxon>Musaceae</taxon>
        <taxon>Ensete</taxon>
    </lineage>
</organism>
<evidence type="ECO:0000256" key="3">
    <source>
        <dbReference type="ARBA" id="ARBA00010617"/>
    </source>
</evidence>
<evidence type="ECO:0000256" key="2">
    <source>
        <dbReference type="ARBA" id="ARBA00004370"/>
    </source>
</evidence>
<keyword evidence="7" id="KW-0408">Iron</keyword>